<keyword evidence="3" id="KW-1185">Reference proteome</keyword>
<accession>A0A1E5V1B2</accession>
<name>A0A1E5V1B2_9POAL</name>
<feature type="non-terminal residue" evidence="2">
    <location>
        <position position="1"/>
    </location>
</feature>
<reference evidence="2 3" key="1">
    <citation type="submission" date="2016-09" db="EMBL/GenBank/DDBJ databases">
        <title>The draft genome of Dichanthelium oligosanthes: A C3 panicoid grass species.</title>
        <authorList>
            <person name="Studer A.J."/>
            <person name="Schnable J.C."/>
            <person name="Brutnell T.P."/>
        </authorList>
    </citation>
    <scope>NUCLEOTIDE SEQUENCE [LARGE SCALE GENOMIC DNA]</scope>
    <source>
        <strain evidence="3">cv. Kellogg 1175</strain>
        <tissue evidence="2">Leaf</tissue>
    </source>
</reference>
<feature type="compositionally biased region" description="Low complexity" evidence="1">
    <location>
        <begin position="79"/>
        <end position="92"/>
    </location>
</feature>
<dbReference type="Proteomes" id="UP000095767">
    <property type="component" value="Unassembled WGS sequence"/>
</dbReference>
<sequence length="92" mass="9954">LRRRPRPLPPRRGCDRCLRPTLATTRRGRVRRACPAGRVARGPPPPLAAAAARAGRRVLRPRHCGGDGEPLRRPRGSRRAASTSSRAPAALA</sequence>
<dbReference type="AlphaFoldDB" id="A0A1E5V1B2"/>
<dbReference type="EMBL" id="LWDX02055202">
    <property type="protein sequence ID" value="OEL18911.1"/>
    <property type="molecule type" value="Genomic_DNA"/>
</dbReference>
<evidence type="ECO:0000256" key="1">
    <source>
        <dbReference type="SAM" id="MobiDB-lite"/>
    </source>
</evidence>
<feature type="compositionally biased region" description="Basic residues" evidence="1">
    <location>
        <begin position="54"/>
        <end position="63"/>
    </location>
</feature>
<gene>
    <name evidence="2" type="ORF">BAE44_0020067</name>
</gene>
<evidence type="ECO:0000313" key="3">
    <source>
        <dbReference type="Proteomes" id="UP000095767"/>
    </source>
</evidence>
<protein>
    <submittedName>
        <fullName evidence="2">Uncharacterized protein</fullName>
    </submittedName>
</protein>
<organism evidence="2 3">
    <name type="scientific">Dichanthelium oligosanthes</name>
    <dbReference type="NCBI Taxonomy" id="888268"/>
    <lineage>
        <taxon>Eukaryota</taxon>
        <taxon>Viridiplantae</taxon>
        <taxon>Streptophyta</taxon>
        <taxon>Embryophyta</taxon>
        <taxon>Tracheophyta</taxon>
        <taxon>Spermatophyta</taxon>
        <taxon>Magnoliopsida</taxon>
        <taxon>Liliopsida</taxon>
        <taxon>Poales</taxon>
        <taxon>Poaceae</taxon>
        <taxon>PACMAD clade</taxon>
        <taxon>Panicoideae</taxon>
        <taxon>Panicodae</taxon>
        <taxon>Paniceae</taxon>
        <taxon>Dichantheliinae</taxon>
        <taxon>Dichanthelium</taxon>
    </lineage>
</organism>
<feature type="region of interest" description="Disordered" evidence="1">
    <location>
        <begin position="28"/>
        <end position="92"/>
    </location>
</feature>
<comment type="caution">
    <text evidence="2">The sequence shown here is derived from an EMBL/GenBank/DDBJ whole genome shotgun (WGS) entry which is preliminary data.</text>
</comment>
<evidence type="ECO:0000313" key="2">
    <source>
        <dbReference type="EMBL" id="OEL18911.1"/>
    </source>
</evidence>
<proteinExistence type="predicted"/>